<dbReference type="Pfam" id="PF11969">
    <property type="entry name" value="DcpS_C"/>
    <property type="match status" value="1"/>
</dbReference>
<comment type="subcellular location">
    <subcellularLocation>
        <location evidence="1">Nucleus</location>
    </subcellularLocation>
</comment>
<evidence type="ECO:0000256" key="5">
    <source>
        <dbReference type="ARBA" id="ARBA00022801"/>
    </source>
</evidence>
<comment type="similarity">
    <text evidence="2">Belongs to the HIT family.</text>
</comment>
<evidence type="ECO:0000256" key="3">
    <source>
        <dbReference type="ARBA" id="ARBA00012520"/>
    </source>
</evidence>
<evidence type="ECO:0000256" key="7">
    <source>
        <dbReference type="ARBA" id="ARBA00029885"/>
    </source>
</evidence>
<dbReference type="GO" id="GO:0000290">
    <property type="term" value="P:deadenylation-dependent decapping of nuclear-transcribed mRNA"/>
    <property type="evidence" value="ECO:0007669"/>
    <property type="project" value="InterPro"/>
</dbReference>
<gene>
    <name evidence="11" type="ORF">EB796_019432</name>
</gene>
<keyword evidence="12" id="KW-1185">Reference proteome</keyword>
<dbReference type="InterPro" id="IPR008594">
    <property type="entry name" value="DcpS/DCS2"/>
</dbReference>
<reference evidence="11" key="1">
    <citation type="submission" date="2020-06" db="EMBL/GenBank/DDBJ databases">
        <title>Draft genome of Bugula neritina, a colonial animal packing powerful symbionts and potential medicines.</title>
        <authorList>
            <person name="Rayko M."/>
        </authorList>
    </citation>
    <scope>NUCLEOTIDE SEQUENCE [LARGE SCALE GENOMIC DNA]</scope>
    <source>
        <strain evidence="11">Kwan_BN1</strain>
    </source>
</reference>
<protein>
    <recommendedName>
        <fullName evidence="4">m7GpppX diphosphatase</fullName>
        <ecNumber evidence="3">3.6.1.59</ecNumber>
    </recommendedName>
    <alternativeName>
        <fullName evidence="8">Decapping scavenger enzyme</fullName>
    </alternativeName>
    <alternativeName>
        <fullName evidence="7">Scavenger mRNA-decapping enzyme DcpS</fullName>
    </alternativeName>
</protein>
<dbReference type="SUPFAM" id="SSF102860">
    <property type="entry name" value="mRNA decapping enzyme DcpS N-terminal domain"/>
    <property type="match status" value="1"/>
</dbReference>
<feature type="region of interest" description="Disordered" evidence="10">
    <location>
        <begin position="91"/>
        <end position="124"/>
    </location>
</feature>
<evidence type="ECO:0000256" key="1">
    <source>
        <dbReference type="ARBA" id="ARBA00004123"/>
    </source>
</evidence>
<keyword evidence="6" id="KW-0539">Nucleus</keyword>
<name>A0A7J7J887_BUGNE</name>
<evidence type="ECO:0000256" key="8">
    <source>
        <dbReference type="ARBA" id="ARBA00030609"/>
    </source>
</evidence>
<feature type="compositionally biased region" description="Basic and acidic residues" evidence="10">
    <location>
        <begin position="93"/>
        <end position="117"/>
    </location>
</feature>
<comment type="catalytic activity">
    <reaction evidence="9">
        <text>a 5'-end (N(7)-methyl 5'-triphosphoguanosine)-ribonucleoside in mRNA + H2O = N(7)-methyl-GMP + a 5'-end diphospho-ribonucleoside in mRNA + 2 H(+)</text>
        <dbReference type="Rhea" id="RHEA:65388"/>
        <dbReference type="Rhea" id="RHEA-COMP:17165"/>
        <dbReference type="Rhea" id="RHEA-COMP:17167"/>
        <dbReference type="ChEBI" id="CHEBI:15377"/>
        <dbReference type="ChEBI" id="CHEBI:15378"/>
        <dbReference type="ChEBI" id="CHEBI:58285"/>
        <dbReference type="ChEBI" id="CHEBI:156461"/>
        <dbReference type="ChEBI" id="CHEBI:167616"/>
        <dbReference type="EC" id="3.6.1.59"/>
    </reaction>
</comment>
<dbReference type="Gene3D" id="3.30.428.10">
    <property type="entry name" value="HIT-like"/>
    <property type="match status" value="1"/>
</dbReference>
<dbReference type="AlphaFoldDB" id="A0A7J7J887"/>
<dbReference type="GO" id="GO:0000932">
    <property type="term" value="C:P-body"/>
    <property type="evidence" value="ECO:0007669"/>
    <property type="project" value="TreeGrafter"/>
</dbReference>
<dbReference type="GO" id="GO:0140932">
    <property type="term" value="F:5'-(N(7)-methyl 5'-triphosphoguanosine)-[mRNA] diphosphatase activity"/>
    <property type="evidence" value="ECO:0007669"/>
    <property type="project" value="UniProtKB-EC"/>
</dbReference>
<dbReference type="GO" id="GO:0005634">
    <property type="term" value="C:nucleus"/>
    <property type="evidence" value="ECO:0007669"/>
    <property type="project" value="UniProtKB-SubCell"/>
</dbReference>
<dbReference type="GO" id="GO:0000340">
    <property type="term" value="F:RNA 7-methylguanosine cap binding"/>
    <property type="evidence" value="ECO:0007669"/>
    <property type="project" value="TreeGrafter"/>
</dbReference>
<dbReference type="OrthoDB" id="10264956at2759"/>
<accession>A0A7J7J887</accession>
<dbReference type="InterPro" id="IPR036265">
    <property type="entry name" value="HIT-like_sf"/>
</dbReference>
<evidence type="ECO:0000256" key="10">
    <source>
        <dbReference type="SAM" id="MobiDB-lite"/>
    </source>
</evidence>
<comment type="caution">
    <text evidence="11">The sequence shown here is derived from an EMBL/GenBank/DDBJ whole genome shotgun (WGS) entry which is preliminary data.</text>
</comment>
<dbReference type="Proteomes" id="UP000593567">
    <property type="component" value="Unassembled WGS sequence"/>
</dbReference>
<sequence length="391" mass="44409">MEVDSSNLVGEAKPNVKLNDHKRKASSVSSNEEQGAKCTKSIDSHNGNHVDEQKVKLQAGSHPKWDSLNSFKLVKVLKTDAQTKSLVIHAKAKRDVSSAHHAGEDASDADRDWSRNQDDDEPGEDDAILFLEKTPFNTNSTGLAELISADTSLEQVFNNDIYGTYASHPSKAVNSVKTVIIFPATAKHLEKYHLHDGDWIYNILEKKKESEFIIYEDADPVNGYILLPDMKWDKKSLDDLYLSAIIHRHGVKSIRDLTEEHLPLLRNIQKTSLKAIEEKYGIKSSKIRAYFHYQPSFHHLHVHFNQIKNIAAGSNVLGAHLLSDVINNIEMQSDYYKRKTLAFVSRENTELHNYINSRSHWQISRSETLVLFTLVNKKVYLLIILSVFLLT</sequence>
<dbReference type="EMBL" id="VXIV02002875">
    <property type="protein sequence ID" value="KAF6022263.1"/>
    <property type="molecule type" value="Genomic_DNA"/>
</dbReference>
<dbReference type="Gene3D" id="3.30.200.40">
    <property type="entry name" value="Scavenger mRNA decapping enzyme, N-terminal domain"/>
    <property type="match status" value="1"/>
</dbReference>
<dbReference type="FunFam" id="3.30.428.10:FF:000006">
    <property type="entry name" value="m7GpppX diphosphatase"/>
    <property type="match status" value="1"/>
</dbReference>
<evidence type="ECO:0000313" key="11">
    <source>
        <dbReference type="EMBL" id="KAF6022263.1"/>
    </source>
</evidence>
<dbReference type="PANTHER" id="PTHR12978:SF0">
    <property type="entry name" value="M7GPPPX DIPHOSPHATASE"/>
    <property type="match status" value="1"/>
</dbReference>
<dbReference type="SUPFAM" id="SSF54197">
    <property type="entry name" value="HIT-like"/>
    <property type="match status" value="1"/>
</dbReference>
<proteinExistence type="inferred from homology"/>
<evidence type="ECO:0000256" key="6">
    <source>
        <dbReference type="ARBA" id="ARBA00023242"/>
    </source>
</evidence>
<evidence type="ECO:0000256" key="2">
    <source>
        <dbReference type="ARBA" id="ARBA00010208"/>
    </source>
</evidence>
<dbReference type="PANTHER" id="PTHR12978">
    <property type="entry name" value="HISTIDINE TRIAD HIT PROTEIN MEMBER"/>
    <property type="match status" value="1"/>
</dbReference>
<feature type="region of interest" description="Disordered" evidence="10">
    <location>
        <begin position="1"/>
        <end position="64"/>
    </location>
</feature>
<feature type="compositionally biased region" description="Basic and acidic residues" evidence="10">
    <location>
        <begin position="40"/>
        <end position="55"/>
    </location>
</feature>
<keyword evidence="5" id="KW-0378">Hydrolase</keyword>
<evidence type="ECO:0000256" key="4">
    <source>
        <dbReference type="ARBA" id="ARBA00015636"/>
    </source>
</evidence>
<dbReference type="Pfam" id="PF05652">
    <property type="entry name" value="DcpS"/>
    <property type="match status" value="1"/>
</dbReference>
<dbReference type="InterPro" id="IPR011145">
    <property type="entry name" value="Scavenger_mRNA_decap_enz_N"/>
</dbReference>
<evidence type="ECO:0000256" key="9">
    <source>
        <dbReference type="ARBA" id="ARBA00048222"/>
    </source>
</evidence>
<organism evidence="11 12">
    <name type="scientific">Bugula neritina</name>
    <name type="common">Brown bryozoan</name>
    <name type="synonym">Sertularia neritina</name>
    <dbReference type="NCBI Taxonomy" id="10212"/>
    <lineage>
        <taxon>Eukaryota</taxon>
        <taxon>Metazoa</taxon>
        <taxon>Spiralia</taxon>
        <taxon>Lophotrochozoa</taxon>
        <taxon>Bryozoa</taxon>
        <taxon>Gymnolaemata</taxon>
        <taxon>Cheilostomatida</taxon>
        <taxon>Flustrina</taxon>
        <taxon>Buguloidea</taxon>
        <taxon>Bugulidae</taxon>
        <taxon>Bugula</taxon>
    </lineage>
</organism>
<dbReference type="EC" id="3.6.1.59" evidence="3"/>
<evidence type="ECO:0000313" key="12">
    <source>
        <dbReference type="Proteomes" id="UP000593567"/>
    </source>
</evidence>